<organism evidence="1 2">
    <name type="scientific">Gigaspora margarita</name>
    <dbReference type="NCBI Taxonomy" id="4874"/>
    <lineage>
        <taxon>Eukaryota</taxon>
        <taxon>Fungi</taxon>
        <taxon>Fungi incertae sedis</taxon>
        <taxon>Mucoromycota</taxon>
        <taxon>Glomeromycotina</taxon>
        <taxon>Glomeromycetes</taxon>
        <taxon>Diversisporales</taxon>
        <taxon>Gigasporaceae</taxon>
        <taxon>Gigaspora</taxon>
    </lineage>
</organism>
<evidence type="ECO:0000313" key="2">
    <source>
        <dbReference type="Proteomes" id="UP000789901"/>
    </source>
</evidence>
<proteinExistence type="predicted"/>
<sequence>KNANQMDLRDCISLRTNIPNDRSLGPQKILGSAEEATEYFVNEVLVKSWTTLESYDKSHDYKEIANSTDNNINKYQKYSSSPNYLGNSAKAYKIDSPIYNEFRKTYPENIKSPSIVKSMVIDANFKKTMEIFEQETSHYHQNEIDNPEAYTTNRQIDEYIENVEVTETMKDFIDLKNKFIRHHD</sequence>
<dbReference type="Proteomes" id="UP000789901">
    <property type="component" value="Unassembled WGS sequence"/>
</dbReference>
<feature type="non-terminal residue" evidence="1">
    <location>
        <position position="1"/>
    </location>
</feature>
<feature type="non-terminal residue" evidence="1">
    <location>
        <position position="184"/>
    </location>
</feature>
<keyword evidence="2" id="KW-1185">Reference proteome</keyword>
<name>A0ABN7WRL7_GIGMA</name>
<protein>
    <submittedName>
        <fullName evidence="1">11535_t:CDS:1</fullName>
    </submittedName>
</protein>
<comment type="caution">
    <text evidence="1">The sequence shown here is derived from an EMBL/GenBank/DDBJ whole genome shotgun (WGS) entry which is preliminary data.</text>
</comment>
<gene>
    <name evidence="1" type="ORF">GMARGA_LOCUS34228</name>
</gene>
<reference evidence="1 2" key="1">
    <citation type="submission" date="2021-06" db="EMBL/GenBank/DDBJ databases">
        <authorList>
            <person name="Kallberg Y."/>
            <person name="Tangrot J."/>
            <person name="Rosling A."/>
        </authorList>
    </citation>
    <scope>NUCLEOTIDE SEQUENCE [LARGE SCALE GENOMIC DNA]</scope>
    <source>
        <strain evidence="1 2">120-4 pot B 10/14</strain>
    </source>
</reference>
<dbReference type="EMBL" id="CAJVQB010059357">
    <property type="protein sequence ID" value="CAG8838949.1"/>
    <property type="molecule type" value="Genomic_DNA"/>
</dbReference>
<evidence type="ECO:0000313" key="1">
    <source>
        <dbReference type="EMBL" id="CAG8838949.1"/>
    </source>
</evidence>
<accession>A0ABN7WRL7</accession>